<dbReference type="PANTHER" id="PTHR34059">
    <property type="entry name" value="EXPRESSED PROTEIN"/>
    <property type="match status" value="1"/>
</dbReference>
<organism evidence="3 4">
    <name type="scientific">Anaeramoeba flamelloides</name>
    <dbReference type="NCBI Taxonomy" id="1746091"/>
    <lineage>
        <taxon>Eukaryota</taxon>
        <taxon>Metamonada</taxon>
        <taxon>Anaeramoebidae</taxon>
        <taxon>Anaeramoeba</taxon>
    </lineage>
</organism>
<feature type="compositionally biased region" description="Basic and acidic residues" evidence="1">
    <location>
        <begin position="297"/>
        <end position="307"/>
    </location>
</feature>
<feature type="compositionally biased region" description="Basic residues" evidence="1">
    <location>
        <begin position="200"/>
        <end position="222"/>
    </location>
</feature>
<feature type="domain" description="VPS9" evidence="2">
    <location>
        <begin position="449"/>
        <end position="587"/>
    </location>
</feature>
<dbReference type="Gene3D" id="1.20.1050.80">
    <property type="entry name" value="VPS9 domain"/>
    <property type="match status" value="1"/>
</dbReference>
<dbReference type="InterPro" id="IPR003123">
    <property type="entry name" value="VPS9"/>
</dbReference>
<feature type="compositionally biased region" description="Basic and acidic residues" evidence="1">
    <location>
        <begin position="712"/>
        <end position="795"/>
    </location>
</feature>
<comment type="caution">
    <text evidence="3">The sequence shown here is derived from an EMBL/GenBank/DDBJ whole genome shotgun (WGS) entry which is preliminary data.</text>
</comment>
<feature type="compositionally biased region" description="Basic and acidic residues" evidence="1">
    <location>
        <begin position="317"/>
        <end position="330"/>
    </location>
</feature>
<feature type="compositionally biased region" description="Acidic residues" evidence="1">
    <location>
        <begin position="267"/>
        <end position="296"/>
    </location>
</feature>
<dbReference type="Proteomes" id="UP001146793">
    <property type="component" value="Unassembled WGS sequence"/>
</dbReference>
<feature type="compositionally biased region" description="Polar residues" evidence="1">
    <location>
        <begin position="644"/>
        <end position="653"/>
    </location>
</feature>
<sequence>MSNKSLINQKIFCFSKYLQNSDLFKQIKTIAQNKSLQLSIIEIYFKHKSSNTQRHNSFLQTHILIHLKNDFSRFVTLNGSIGITKIIKKKTNKVDQQQNYTYFTLIDLPPTDKPSLKILRSLDFLTLLSQNKRWETRKFNEIAVNDYRTTRSAFLSYLSNQTFNDLGVKIIQLSKTLSYPGYGWKRMRIEKNQNQFKTIKVGHLKKQSPHKRQDKKNKKTKTKSYSNPNLSGKKVSVSSKQKSENDKQKDKNNRKQKKKINKKESPESSESEELSQGSESEELTVTEELPETEESEEKNLKEKSKKKENQKRKEKPKKKEQNEKKQSEKDKKKKNKNINKNKKDLPNKKEIVRINLFQNKQELVPNPMLEINEFIKNFKENPPKNVETKKILIDFVNNITKSIMDSKQIKNIDCDKQLLFCKIFDYIYELILQEIHFQIITIIKERYNVDIDRQFRSTISNMNYIQLKHFQINKKYIDIKKLAMSSVWLEKINQVILPSKKLFIINSCVNYLLSSFKKKSDLENKKLFLLLSYIILHSKISNIKSNVKYIQIYQLSEQFEDTQTEINFKLFKLAIQFLENLKGEKLKNNQKPWRKYILKLKNIVIVQKKDVSENEKVQEIERENEGGEGEEEENGEDIDEKNVILNSPQNSNNNDKKKTQKSENSLEISKETENLNIITNKKKTQNSLHLKKSESVPNDTKQIQNKMNQNNKNEENDLISFEKDKDDGYDKEQIEINHKKEKKENKENENENKNKNEKDENKESFQKNGNDEKELASFVKDDNNHKVQENNDKKNNFNKNNENNQMKKKKMKIKLEEISKQSEFGKFLKQDFQKLSLPEVYEFIEEYNKLYSEFIHLEKSVNLEKK</sequence>
<evidence type="ECO:0000259" key="2">
    <source>
        <dbReference type="PROSITE" id="PS51205"/>
    </source>
</evidence>
<feature type="region of interest" description="Disordered" evidence="1">
    <location>
        <begin position="615"/>
        <end position="811"/>
    </location>
</feature>
<feature type="compositionally biased region" description="Basic and acidic residues" evidence="1">
    <location>
        <begin position="241"/>
        <end position="253"/>
    </location>
</feature>
<accession>A0AAV8A110</accession>
<dbReference type="Pfam" id="PF02204">
    <property type="entry name" value="VPS9"/>
    <property type="match status" value="1"/>
</dbReference>
<feature type="compositionally biased region" description="Basic residues" evidence="1">
    <location>
        <begin position="331"/>
        <end position="340"/>
    </location>
</feature>
<evidence type="ECO:0000313" key="3">
    <source>
        <dbReference type="EMBL" id="KAJ3447478.1"/>
    </source>
</evidence>
<feature type="compositionally biased region" description="Basic and acidic residues" evidence="1">
    <location>
        <begin position="615"/>
        <end position="625"/>
    </location>
</feature>
<keyword evidence="3" id="KW-0346">Stress response</keyword>
<feature type="region of interest" description="Disordered" evidence="1">
    <location>
        <begin position="197"/>
        <end position="345"/>
    </location>
</feature>
<evidence type="ECO:0000256" key="1">
    <source>
        <dbReference type="SAM" id="MobiDB-lite"/>
    </source>
</evidence>
<gene>
    <name evidence="3" type="ORF">M0812_07711</name>
</gene>
<dbReference type="PROSITE" id="PS51205">
    <property type="entry name" value="VPS9"/>
    <property type="match status" value="1"/>
</dbReference>
<feature type="compositionally biased region" description="Acidic residues" evidence="1">
    <location>
        <begin position="626"/>
        <end position="639"/>
    </location>
</feature>
<dbReference type="PANTHER" id="PTHR34059:SF1">
    <property type="entry name" value="EXPRESSED PROTEIN"/>
    <property type="match status" value="1"/>
</dbReference>
<name>A0AAV8A110_9EUKA</name>
<protein>
    <submittedName>
        <fullName evidence="3">Heat shock transcription factor</fullName>
    </submittedName>
</protein>
<reference evidence="3" key="1">
    <citation type="submission" date="2022-08" db="EMBL/GenBank/DDBJ databases">
        <title>Novel sulphate-reducing endosymbionts in the free-living metamonad Anaeramoeba.</title>
        <authorList>
            <person name="Jerlstrom-Hultqvist J."/>
            <person name="Cepicka I."/>
            <person name="Gallot-Lavallee L."/>
            <person name="Salas-Leiva D."/>
            <person name="Curtis B.A."/>
            <person name="Zahonova K."/>
            <person name="Pipaliya S."/>
            <person name="Dacks J."/>
            <person name="Roger A.J."/>
        </authorList>
    </citation>
    <scope>NUCLEOTIDE SEQUENCE</scope>
    <source>
        <strain evidence="3">Busselton2</strain>
    </source>
</reference>
<proteinExistence type="predicted"/>
<dbReference type="EMBL" id="JANTQA010000016">
    <property type="protein sequence ID" value="KAJ3447478.1"/>
    <property type="molecule type" value="Genomic_DNA"/>
</dbReference>
<evidence type="ECO:0000313" key="4">
    <source>
        <dbReference type="Proteomes" id="UP001146793"/>
    </source>
</evidence>
<dbReference type="AlphaFoldDB" id="A0AAV8A110"/>
<dbReference type="InterPro" id="IPR037191">
    <property type="entry name" value="VPS9_dom_sf"/>
</dbReference>
<dbReference type="SUPFAM" id="SSF109993">
    <property type="entry name" value="VPS9 domain"/>
    <property type="match status" value="1"/>
</dbReference>